<organism evidence="4 5">
    <name type="scientific">Sphingomonas quercus</name>
    <dbReference type="NCBI Taxonomy" id="2842451"/>
    <lineage>
        <taxon>Bacteria</taxon>
        <taxon>Pseudomonadati</taxon>
        <taxon>Pseudomonadota</taxon>
        <taxon>Alphaproteobacteria</taxon>
        <taxon>Sphingomonadales</taxon>
        <taxon>Sphingomonadaceae</taxon>
        <taxon>Sphingomonas</taxon>
    </lineage>
</organism>
<dbReference type="NCBIfam" id="NF040603">
    <property type="entry name" value="choice_anch_P"/>
    <property type="match status" value="1"/>
</dbReference>
<comment type="caution">
    <text evidence="4">The sequence shown here is derived from an EMBL/GenBank/DDBJ whole genome shotgun (WGS) entry which is preliminary data.</text>
</comment>
<name>A0ABS6BKR7_9SPHN</name>
<feature type="transmembrane region" description="Helical" evidence="1">
    <location>
        <begin position="271"/>
        <end position="288"/>
    </location>
</feature>
<evidence type="ECO:0000313" key="5">
    <source>
        <dbReference type="Proteomes" id="UP000776276"/>
    </source>
</evidence>
<dbReference type="Proteomes" id="UP000776276">
    <property type="component" value="Unassembled WGS sequence"/>
</dbReference>
<reference evidence="4 5" key="1">
    <citation type="submission" date="2021-06" db="EMBL/GenBank/DDBJ databases">
        <title>Sphingomonas sp. XMGL2, whole genome shotgun sequencing project.</title>
        <authorList>
            <person name="Zhao G."/>
            <person name="Shen L."/>
        </authorList>
    </citation>
    <scope>NUCLEOTIDE SEQUENCE [LARGE SCALE GENOMIC DNA]</scope>
    <source>
        <strain evidence="4 5">XMGL2</strain>
    </source>
</reference>
<evidence type="ECO:0000256" key="1">
    <source>
        <dbReference type="SAM" id="Phobius"/>
    </source>
</evidence>
<dbReference type="NCBIfam" id="TIGR02595">
    <property type="entry name" value="PEP_CTERM"/>
    <property type="match status" value="1"/>
</dbReference>
<evidence type="ECO:0000259" key="3">
    <source>
        <dbReference type="Pfam" id="PF07589"/>
    </source>
</evidence>
<dbReference type="NCBIfam" id="NF035944">
    <property type="entry name" value="PEPxxWA-CTERM"/>
    <property type="match status" value="1"/>
</dbReference>
<sequence length="300" mass="30416">MPTKQNAIYALTFIGALVAYTAPAAAVVTSSSSAYGVKANVNVLANVLDLKAGIGSTSGSAPGAYDKSNTVAKVTAGTNLTTRVFGVPVVNAKVGIGTGVITTRAKSDVPNAVNASASATVDNLGVNFTPLNLLGLDLVSLNVGARAITSTTQVGVGPDGLWGSGSSDLAGLNITGGLLGLLKLDFSALAHAGPNTAINLGAISLILNEQQQTITDDSISFFTNALRITLTDYALNGHLLNGNIIVGHSEARISGYVPPVVTPPAAAVPEPATWAMMILGFGMVGFGARQRRSRMARVTA</sequence>
<keyword evidence="1" id="KW-1133">Transmembrane helix</keyword>
<dbReference type="InterPro" id="IPR013424">
    <property type="entry name" value="Ice-binding_C"/>
</dbReference>
<accession>A0ABS6BKR7</accession>
<evidence type="ECO:0000256" key="2">
    <source>
        <dbReference type="SAM" id="SignalP"/>
    </source>
</evidence>
<evidence type="ECO:0000313" key="4">
    <source>
        <dbReference type="EMBL" id="MBU3078898.1"/>
    </source>
</evidence>
<dbReference type="RefSeq" id="WP_216325964.1">
    <property type="nucleotide sequence ID" value="NZ_JAHKRT010000007.1"/>
</dbReference>
<dbReference type="Pfam" id="PF07589">
    <property type="entry name" value="PEP-CTERM"/>
    <property type="match status" value="1"/>
</dbReference>
<feature type="signal peptide" evidence="2">
    <location>
        <begin position="1"/>
        <end position="24"/>
    </location>
</feature>
<feature type="chain" id="PRO_5047173138" evidence="2">
    <location>
        <begin position="25"/>
        <end position="300"/>
    </location>
</feature>
<keyword evidence="1" id="KW-0812">Transmembrane</keyword>
<protein>
    <submittedName>
        <fullName evidence="4">PEPxxWA-CTERM sorting domain-containing protein</fullName>
    </submittedName>
</protein>
<keyword evidence="1" id="KW-0472">Membrane</keyword>
<keyword evidence="2" id="KW-0732">Signal</keyword>
<dbReference type="EMBL" id="JAHKRT010000007">
    <property type="protein sequence ID" value="MBU3078898.1"/>
    <property type="molecule type" value="Genomic_DNA"/>
</dbReference>
<proteinExistence type="predicted"/>
<keyword evidence="5" id="KW-1185">Reference proteome</keyword>
<gene>
    <name evidence="4" type="ORF">KOF26_13595</name>
</gene>
<feature type="domain" description="Ice-binding protein C-terminal" evidence="3">
    <location>
        <begin position="267"/>
        <end position="292"/>
    </location>
</feature>